<accession>A0AAP9W978</accession>
<gene>
    <name evidence="1" type="ORF">Lepto782_05275</name>
    <name evidence="2" type="ORF">Lepto782_05410</name>
</gene>
<dbReference type="AlphaFoldDB" id="A0AAP9W978"/>
<sequence>MNIEASKFTLCPILFFTLITAKERSFFLHPLIQKPFFFRKLNSGFLRKMEEIGGKNSGF</sequence>
<name>A0AAP9W978_LEPIR</name>
<protein>
    <submittedName>
        <fullName evidence="2">Uncharacterized protein</fullName>
    </submittedName>
</protein>
<evidence type="ECO:0000313" key="1">
    <source>
        <dbReference type="EMBL" id="QOI41739.1"/>
    </source>
</evidence>
<proteinExistence type="predicted"/>
<organism evidence="2 3">
    <name type="scientific">Leptospira interrogans serovar Canicola</name>
    <dbReference type="NCBI Taxonomy" id="211880"/>
    <lineage>
        <taxon>Bacteria</taxon>
        <taxon>Pseudomonadati</taxon>
        <taxon>Spirochaetota</taxon>
        <taxon>Spirochaetia</taxon>
        <taxon>Leptospirales</taxon>
        <taxon>Leptospiraceae</taxon>
        <taxon>Leptospira</taxon>
    </lineage>
</organism>
<dbReference type="EMBL" id="CP043884">
    <property type="protein sequence ID" value="QOI41739.1"/>
    <property type="molecule type" value="Genomic_DNA"/>
</dbReference>
<evidence type="ECO:0000313" key="3">
    <source>
        <dbReference type="Proteomes" id="UP000663124"/>
    </source>
</evidence>
<dbReference type="Proteomes" id="UP000663124">
    <property type="component" value="Chromosome 1"/>
</dbReference>
<reference evidence="2" key="1">
    <citation type="submission" date="2019-09" db="EMBL/GenBank/DDBJ databases">
        <title>Comparative Genomics of Leptospira interrogans Reveals Genome Plasticity - A Common Adaptive Strategy for Survival in Various Hosts.</title>
        <authorList>
            <person name="Ramli S.R."/>
            <person name="Bunk B."/>
            <person name="Goris M."/>
            <person name="Bhuju S."/>
            <person name="Jarek M."/>
            <person name="Sproer C."/>
            <person name="Mustakim S."/>
            <person name="Strommenger B."/>
            <person name="Pessler F."/>
        </authorList>
    </citation>
    <scope>NUCLEOTIDE SEQUENCE</scope>
    <source>
        <strain evidence="2">782</strain>
    </source>
</reference>
<dbReference type="EMBL" id="CP043884">
    <property type="protein sequence ID" value="QOI41760.1"/>
    <property type="molecule type" value="Genomic_DNA"/>
</dbReference>
<evidence type="ECO:0000313" key="2">
    <source>
        <dbReference type="EMBL" id="QOI41760.1"/>
    </source>
</evidence>